<evidence type="ECO:0000313" key="2">
    <source>
        <dbReference type="Proteomes" id="UP001341281"/>
    </source>
</evidence>
<organism evidence="1 2">
    <name type="scientific">Paspalum notatum var. saurae</name>
    <dbReference type="NCBI Taxonomy" id="547442"/>
    <lineage>
        <taxon>Eukaryota</taxon>
        <taxon>Viridiplantae</taxon>
        <taxon>Streptophyta</taxon>
        <taxon>Embryophyta</taxon>
        <taxon>Tracheophyta</taxon>
        <taxon>Spermatophyta</taxon>
        <taxon>Magnoliopsida</taxon>
        <taxon>Liliopsida</taxon>
        <taxon>Poales</taxon>
        <taxon>Poaceae</taxon>
        <taxon>PACMAD clade</taxon>
        <taxon>Panicoideae</taxon>
        <taxon>Andropogonodae</taxon>
        <taxon>Paspaleae</taxon>
        <taxon>Paspalinae</taxon>
        <taxon>Paspalum</taxon>
    </lineage>
</organism>
<gene>
    <name evidence="1" type="ORF">U9M48_008308</name>
</gene>
<sequence length="236" mass="28205">MDHDLEEVNNLKLLLCAFEQPLGLKITFHKIKFFCFGQAKEVESLYFHLFRYKLGMFHSDLGNLMHYRMLGNVDWRAVKEMFEKRAFGTNKLSALKFAYVYDVSFFEVPRGVLKMDYIRSHFHWKNNQHKKKNITRWEILCKPKDQGGFGMLDLDTQNKYLLDRNWQCLLRNKYLRNKTCSQIEKKSGDSQFCSRLTSFEKWNLGKVLEYIWLGGVAREHQYPALFNIVRKTMLQC</sequence>
<dbReference type="EMBL" id="CP144746">
    <property type="protein sequence ID" value="WVZ57986.1"/>
    <property type="molecule type" value="Genomic_DNA"/>
</dbReference>
<reference evidence="1 2" key="1">
    <citation type="submission" date="2024-02" db="EMBL/GenBank/DDBJ databases">
        <title>High-quality chromosome-scale genome assembly of Pensacola bahiagrass (Paspalum notatum Flugge var. saurae).</title>
        <authorList>
            <person name="Vega J.M."/>
            <person name="Podio M."/>
            <person name="Orjuela J."/>
            <person name="Siena L.A."/>
            <person name="Pessino S.C."/>
            <person name="Combes M.C."/>
            <person name="Mariac C."/>
            <person name="Albertini E."/>
            <person name="Pupilli F."/>
            <person name="Ortiz J.P.A."/>
            <person name="Leblanc O."/>
        </authorList>
    </citation>
    <scope>NUCLEOTIDE SEQUENCE [LARGE SCALE GENOMIC DNA]</scope>
    <source>
        <strain evidence="1">R1</strain>
        <tissue evidence="1">Leaf</tissue>
    </source>
</reference>
<evidence type="ECO:0000313" key="1">
    <source>
        <dbReference type="EMBL" id="WVZ57986.1"/>
    </source>
</evidence>
<protein>
    <submittedName>
        <fullName evidence="1">Uncharacterized protein</fullName>
    </submittedName>
</protein>
<dbReference type="AlphaFoldDB" id="A0AAQ3WDE5"/>
<keyword evidence="2" id="KW-1185">Reference proteome</keyword>
<accession>A0AAQ3WDE5</accession>
<dbReference type="PANTHER" id="PTHR33116">
    <property type="entry name" value="REVERSE TRANSCRIPTASE ZINC-BINDING DOMAIN-CONTAINING PROTEIN-RELATED-RELATED"/>
    <property type="match status" value="1"/>
</dbReference>
<dbReference type="PANTHER" id="PTHR33116:SF87">
    <property type="entry name" value="OS01G0158850 PROTEIN"/>
    <property type="match status" value="1"/>
</dbReference>
<proteinExistence type="predicted"/>
<dbReference type="Proteomes" id="UP001341281">
    <property type="component" value="Chromosome 02"/>
</dbReference>
<name>A0AAQ3WDE5_PASNO</name>